<name>A0A433W9I6_9BACT</name>
<dbReference type="Gene3D" id="3.55.50.30">
    <property type="match status" value="1"/>
</dbReference>
<keyword evidence="4" id="KW-1185">Reference proteome</keyword>
<accession>A0A433W9I6</accession>
<sequence length="343" mass="37848">MSHPDQHIIRQLLERHALGICTPEERAILERWYASFPGEGPVFHDETEKQEVKASLKAGIFGALQATTSDIITLPLPQEQVHSAVADNAAPGKRAFRRMYWRAAAAVLILLAAGTFFYVQRQHPQPVSYTTVSAPAGGNVYHLQLPDGSAVWLQPGSTIRYADGFGKQRREVQLVDGLAYFAVVPAATHPFLVSAPSGIQAKVLGTEFSVKAYNGLPSIEIYVESGSVQVADSSQTLGILTAGQHLEYQQVTQTATRSEGHLDDWRRGNLTLQHVSFAEVARILQNRYQAQVIYDATRMSPYRFNLQITGNATLEETLEMLKALSGMTYKLNNRQVTVTGIQQ</sequence>
<dbReference type="InterPro" id="IPR012373">
    <property type="entry name" value="Ferrdict_sens_TM"/>
</dbReference>
<feature type="domain" description="FecR protein" evidence="1">
    <location>
        <begin position="141"/>
        <end position="228"/>
    </location>
</feature>
<dbReference type="GO" id="GO:0016989">
    <property type="term" value="F:sigma factor antagonist activity"/>
    <property type="evidence" value="ECO:0007669"/>
    <property type="project" value="TreeGrafter"/>
</dbReference>
<feature type="domain" description="Protein FecR C-terminal" evidence="2">
    <location>
        <begin position="270"/>
        <end position="338"/>
    </location>
</feature>
<dbReference type="PANTHER" id="PTHR30273:SF2">
    <property type="entry name" value="PROTEIN FECR"/>
    <property type="match status" value="1"/>
</dbReference>
<dbReference type="Gene3D" id="2.60.120.1440">
    <property type="match status" value="1"/>
</dbReference>
<dbReference type="Proteomes" id="UP000281028">
    <property type="component" value="Unassembled WGS sequence"/>
</dbReference>
<protein>
    <submittedName>
        <fullName evidence="3">DUF4974 domain-containing protein</fullName>
    </submittedName>
</protein>
<proteinExistence type="predicted"/>
<evidence type="ECO:0000313" key="4">
    <source>
        <dbReference type="Proteomes" id="UP000281028"/>
    </source>
</evidence>
<dbReference type="InterPro" id="IPR032508">
    <property type="entry name" value="FecR_C"/>
</dbReference>
<evidence type="ECO:0000259" key="2">
    <source>
        <dbReference type="Pfam" id="PF16344"/>
    </source>
</evidence>
<organism evidence="3 4">
    <name type="scientific">Chitinophaga solisilvae</name>
    <dbReference type="NCBI Taxonomy" id="1233460"/>
    <lineage>
        <taxon>Bacteria</taxon>
        <taxon>Pseudomonadati</taxon>
        <taxon>Bacteroidota</taxon>
        <taxon>Chitinophagia</taxon>
        <taxon>Chitinophagales</taxon>
        <taxon>Chitinophagaceae</taxon>
        <taxon>Chitinophaga</taxon>
    </lineage>
</organism>
<dbReference type="InterPro" id="IPR006860">
    <property type="entry name" value="FecR"/>
</dbReference>
<dbReference type="Pfam" id="PF04773">
    <property type="entry name" value="FecR"/>
    <property type="match status" value="1"/>
</dbReference>
<evidence type="ECO:0000313" key="3">
    <source>
        <dbReference type="EMBL" id="NSL85881.1"/>
    </source>
</evidence>
<dbReference type="EMBL" id="RIAR02000001">
    <property type="protein sequence ID" value="NSL85881.1"/>
    <property type="molecule type" value="Genomic_DNA"/>
</dbReference>
<dbReference type="PANTHER" id="PTHR30273">
    <property type="entry name" value="PERIPLASMIC SIGNAL SENSOR AND SIGMA FACTOR ACTIVATOR FECR-RELATED"/>
    <property type="match status" value="1"/>
</dbReference>
<dbReference type="PIRSF" id="PIRSF018266">
    <property type="entry name" value="FecR"/>
    <property type="match status" value="1"/>
</dbReference>
<dbReference type="AlphaFoldDB" id="A0A433W9I6"/>
<gene>
    <name evidence="3" type="ORF">ECE50_003500</name>
</gene>
<evidence type="ECO:0000259" key="1">
    <source>
        <dbReference type="Pfam" id="PF04773"/>
    </source>
</evidence>
<reference evidence="3" key="1">
    <citation type="submission" date="2020-05" db="EMBL/GenBank/DDBJ databases">
        <title>Chitinophaga laudate sp. nov., isolated from a tropical peat swamp.</title>
        <authorList>
            <person name="Goh C.B.S."/>
            <person name="Lee M.S."/>
            <person name="Parimannan S."/>
            <person name="Pasbakhsh P."/>
            <person name="Yule C.M."/>
            <person name="Rajandas H."/>
            <person name="Loke S."/>
            <person name="Croft L."/>
            <person name="Tan J.B.L."/>
        </authorList>
    </citation>
    <scope>NUCLEOTIDE SEQUENCE</scope>
    <source>
        <strain evidence="3">Mgbs1</strain>
    </source>
</reference>
<dbReference type="OrthoDB" id="642683at2"/>
<comment type="caution">
    <text evidence="3">The sequence shown here is derived from an EMBL/GenBank/DDBJ whole genome shotgun (WGS) entry which is preliminary data.</text>
</comment>
<dbReference type="Pfam" id="PF16344">
    <property type="entry name" value="FecR_C"/>
    <property type="match status" value="1"/>
</dbReference>